<sequence>MSAQQVCTSNSSNFWLIGTFVVATFLGNLCGSGSVLSGGLEGGLKASDRRKGANHDLGTSSRAPPAVGGRRGFFAGAGGPHGSLANITLNPQPKALEQVWRYRAGVHGAHAPGLDSWFIPRLLA</sequence>
<dbReference type="EMBL" id="CAJNDS010002239">
    <property type="protein sequence ID" value="CAE7389036.1"/>
    <property type="molecule type" value="Genomic_DNA"/>
</dbReference>
<evidence type="ECO:0000256" key="2">
    <source>
        <dbReference type="SAM" id="Phobius"/>
    </source>
</evidence>
<protein>
    <submittedName>
        <fullName evidence="3">Uncharacterized protein</fullName>
    </submittedName>
</protein>
<evidence type="ECO:0000313" key="4">
    <source>
        <dbReference type="Proteomes" id="UP000604046"/>
    </source>
</evidence>
<gene>
    <name evidence="3" type="ORF">SNAT2548_LOCUS21212</name>
</gene>
<name>A0A812Q7T2_9DINO</name>
<proteinExistence type="predicted"/>
<feature type="transmembrane region" description="Helical" evidence="2">
    <location>
        <begin position="14"/>
        <end position="40"/>
    </location>
</feature>
<reference evidence="3" key="1">
    <citation type="submission" date="2021-02" db="EMBL/GenBank/DDBJ databases">
        <authorList>
            <person name="Dougan E. K."/>
            <person name="Rhodes N."/>
            <person name="Thang M."/>
            <person name="Chan C."/>
        </authorList>
    </citation>
    <scope>NUCLEOTIDE SEQUENCE</scope>
</reference>
<dbReference type="Proteomes" id="UP000604046">
    <property type="component" value="Unassembled WGS sequence"/>
</dbReference>
<organism evidence="3 4">
    <name type="scientific">Symbiodinium natans</name>
    <dbReference type="NCBI Taxonomy" id="878477"/>
    <lineage>
        <taxon>Eukaryota</taxon>
        <taxon>Sar</taxon>
        <taxon>Alveolata</taxon>
        <taxon>Dinophyceae</taxon>
        <taxon>Suessiales</taxon>
        <taxon>Symbiodiniaceae</taxon>
        <taxon>Symbiodinium</taxon>
    </lineage>
</organism>
<keyword evidence="4" id="KW-1185">Reference proteome</keyword>
<keyword evidence="2" id="KW-0812">Transmembrane</keyword>
<keyword evidence="2" id="KW-1133">Transmembrane helix</keyword>
<feature type="region of interest" description="Disordered" evidence="1">
    <location>
        <begin position="47"/>
        <end position="71"/>
    </location>
</feature>
<evidence type="ECO:0000313" key="3">
    <source>
        <dbReference type="EMBL" id="CAE7389036.1"/>
    </source>
</evidence>
<dbReference type="AlphaFoldDB" id="A0A812Q7T2"/>
<comment type="caution">
    <text evidence="3">The sequence shown here is derived from an EMBL/GenBank/DDBJ whole genome shotgun (WGS) entry which is preliminary data.</text>
</comment>
<evidence type="ECO:0000256" key="1">
    <source>
        <dbReference type="SAM" id="MobiDB-lite"/>
    </source>
</evidence>
<accession>A0A812Q7T2</accession>
<keyword evidence="2" id="KW-0472">Membrane</keyword>